<dbReference type="KEGG" id="rte:GSU10_10865"/>
<dbReference type="EMBL" id="CP047186">
    <property type="protein sequence ID" value="QHC56081.1"/>
    <property type="molecule type" value="Genomic_DNA"/>
</dbReference>
<organism evidence="3 4">
    <name type="scientific">Rathayibacter tanaceti</name>
    <dbReference type="NCBI Taxonomy" id="1671680"/>
    <lineage>
        <taxon>Bacteria</taxon>
        <taxon>Bacillati</taxon>
        <taxon>Actinomycetota</taxon>
        <taxon>Actinomycetes</taxon>
        <taxon>Micrococcales</taxon>
        <taxon>Microbacteriaceae</taxon>
        <taxon>Rathayibacter</taxon>
    </lineage>
</organism>
<sequence length="434" mass="43503">MGNRTSADRLRRRVAGGGAAVLALLGGLLVAQPAQATGTLTVLALGDSITRAATTCGINRDCAMNSWATGSASEVDSIATRLEAADTRTSVRAVNYAKSGSLIGGVESRIDAAVTAGEEPDVVTLLIGGNDLCSLTLSPSAEDGYAMTSAAGFASSATGIMLSISEAWPDARVLVSSVPNVAAEWQVVKPTPGAAVWAWGGVCRTTRGVDAVTGAPLTGAAYSASLAAAEERSDDFNGALAAACAASSNDCVWDGGALSAAPVALDELSTDVDWFHPSTTGQATIASELWEAWGLGDDASPSPTPGPTTSPVPTATPMPTSTPTAPPSTPVPTASPTPHLDTTAPTVAITAPTSGSTVGGSVVLVASAKDDVGVTRLSFWSGATKLGDASKSTNGTWRLTRSAAAYPAGRYTIVAHAYDAAGNLGRSPSISLTR</sequence>
<accession>A0AAE6RL80</accession>
<dbReference type="GO" id="GO:0004622">
    <property type="term" value="F:phosphatidylcholine lysophospholipase activity"/>
    <property type="evidence" value="ECO:0007669"/>
    <property type="project" value="TreeGrafter"/>
</dbReference>
<evidence type="ECO:0000313" key="4">
    <source>
        <dbReference type="Proteomes" id="UP000465031"/>
    </source>
</evidence>
<gene>
    <name evidence="3" type="ORF">GSU10_10865</name>
</gene>
<dbReference type="Gene3D" id="2.60.40.10">
    <property type="entry name" value="Immunoglobulins"/>
    <property type="match status" value="1"/>
</dbReference>
<protein>
    <recommendedName>
        <fullName evidence="2">SGNH hydrolase-type esterase domain-containing protein</fullName>
    </recommendedName>
</protein>
<dbReference type="InterPro" id="IPR013830">
    <property type="entry name" value="SGNH_hydro"/>
</dbReference>
<dbReference type="SUPFAM" id="SSF52266">
    <property type="entry name" value="SGNH hydrolase"/>
    <property type="match status" value="1"/>
</dbReference>
<dbReference type="Pfam" id="PF17957">
    <property type="entry name" value="Big_7"/>
    <property type="match status" value="1"/>
</dbReference>
<dbReference type="PANTHER" id="PTHR30383">
    <property type="entry name" value="THIOESTERASE 1/PROTEASE 1/LYSOPHOSPHOLIPASE L1"/>
    <property type="match status" value="1"/>
</dbReference>
<dbReference type="InterPro" id="IPR036514">
    <property type="entry name" value="SGNH_hydro_sf"/>
</dbReference>
<proteinExistence type="predicted"/>
<dbReference type="InterPro" id="IPR013783">
    <property type="entry name" value="Ig-like_fold"/>
</dbReference>
<dbReference type="Pfam" id="PF13472">
    <property type="entry name" value="Lipase_GDSL_2"/>
    <property type="match status" value="1"/>
</dbReference>
<evidence type="ECO:0000259" key="2">
    <source>
        <dbReference type="Pfam" id="PF13472"/>
    </source>
</evidence>
<evidence type="ECO:0000313" key="3">
    <source>
        <dbReference type="EMBL" id="QHC56081.1"/>
    </source>
</evidence>
<dbReference type="Proteomes" id="UP000465031">
    <property type="component" value="Chromosome"/>
</dbReference>
<feature type="region of interest" description="Disordered" evidence="1">
    <location>
        <begin position="294"/>
        <end position="342"/>
    </location>
</feature>
<reference evidence="4" key="1">
    <citation type="submission" date="2019-12" db="EMBL/GenBank/DDBJ databases">
        <title>Complete and draft genome sequences of new strains and members of some known species of the genus Rathayibacter isolated from plants.</title>
        <authorList>
            <person name="Tarlachkov S.V."/>
            <person name="Starodumova I.P."/>
            <person name="Dorofeeva L.V."/>
            <person name="Prisyazhnaya N.V."/>
            <person name="Leyn S."/>
            <person name="Zlamal J."/>
            <person name="Elan M."/>
            <person name="Osterman A.L."/>
            <person name="Nadler S."/>
            <person name="Subbotin S.A."/>
            <person name="Evtushenko L.I."/>
        </authorList>
    </citation>
    <scope>NUCLEOTIDE SEQUENCE [LARGE SCALE GENOMIC DNA]</scope>
    <source>
        <strain evidence="4">VKM Ac-2761</strain>
    </source>
</reference>
<feature type="domain" description="SGNH hydrolase-type esterase" evidence="2">
    <location>
        <begin position="44"/>
        <end position="283"/>
    </location>
</feature>
<dbReference type="RefSeq" id="WP_158286054.1">
    <property type="nucleotide sequence ID" value="NZ_CP047186.1"/>
</dbReference>
<dbReference type="AlphaFoldDB" id="A0AAE6RL80"/>
<evidence type="ECO:0000256" key="1">
    <source>
        <dbReference type="SAM" id="MobiDB-lite"/>
    </source>
</evidence>
<dbReference type="InterPro" id="IPR051532">
    <property type="entry name" value="Ester_Hydrolysis_Enzymes"/>
</dbReference>
<dbReference type="GO" id="GO:0005975">
    <property type="term" value="P:carbohydrate metabolic process"/>
    <property type="evidence" value="ECO:0007669"/>
    <property type="project" value="UniProtKB-ARBA"/>
</dbReference>
<feature type="compositionally biased region" description="Pro residues" evidence="1">
    <location>
        <begin position="302"/>
        <end position="316"/>
    </location>
</feature>
<dbReference type="PANTHER" id="PTHR30383:SF5">
    <property type="entry name" value="SGNH HYDROLASE-TYPE ESTERASE DOMAIN-CONTAINING PROTEIN"/>
    <property type="match status" value="1"/>
</dbReference>
<feature type="compositionally biased region" description="Pro residues" evidence="1">
    <location>
        <begin position="324"/>
        <end position="335"/>
    </location>
</feature>
<dbReference type="Gene3D" id="3.40.50.1110">
    <property type="entry name" value="SGNH hydrolase"/>
    <property type="match status" value="1"/>
</dbReference>
<name>A0AAE6RL80_9MICO</name>